<sequence length="370" mass="41389">MSRPIRYYEVYEKFSDLDGTNKAYKGRFKFGFGDALDLAMRDKVLGTMTKVWGGMNFEPQPGVPVERGNLSELALRGQNLLKDILGKDRGTLYDLAMRGEVPDDALIKRLLLNGFKYWDSASINKPVRQRFYEMARERQAESLTNAMERAAPRARKQFQRMLDELKTSKTSKGKDGGLIEKLLSTVGELVVDTGLEMLNNAGGSNFILPVIGPPPTPSPLSLETSIFKWLIKGYKQRRLTPPTYDDLKAGEPQLRSILKTMKGWLEADVKSSGRNVEEVANPSGSKLATNTVDVAEQIQMVQAYTFWAERVDPGRNPWLWEGPEVMYSFVGSYSYRSKRPLSRLVVCSVVSEALETILASITNVELGGIG</sequence>
<gene>
    <name evidence="1" type="ORF">F53441_7950</name>
</gene>
<dbReference type="EMBL" id="JAADJG010000324">
    <property type="protein sequence ID" value="KAF4448696.1"/>
    <property type="molecule type" value="Genomic_DNA"/>
</dbReference>
<name>A0A8H4NXW9_9HYPO</name>
<dbReference type="OrthoDB" id="5091743at2759"/>
<protein>
    <submittedName>
        <fullName evidence="1">Uncharacterized protein</fullName>
    </submittedName>
</protein>
<reference evidence="1" key="1">
    <citation type="submission" date="2020-01" db="EMBL/GenBank/DDBJ databases">
        <title>Identification and distribution of gene clusters putatively required for synthesis of sphingolipid metabolism inhibitors in phylogenetically diverse species of the filamentous fungus Fusarium.</title>
        <authorList>
            <person name="Kim H.-S."/>
            <person name="Busman M."/>
            <person name="Brown D.W."/>
            <person name="Divon H."/>
            <person name="Uhlig S."/>
            <person name="Proctor R.H."/>
        </authorList>
    </citation>
    <scope>NUCLEOTIDE SEQUENCE</scope>
    <source>
        <strain evidence="1">NRRL 53441</strain>
    </source>
</reference>
<comment type="caution">
    <text evidence="1">The sequence shown here is derived from an EMBL/GenBank/DDBJ whole genome shotgun (WGS) entry which is preliminary data.</text>
</comment>
<dbReference type="AlphaFoldDB" id="A0A8H4NXW9"/>
<keyword evidence="2" id="KW-1185">Reference proteome</keyword>
<organism evidence="1 2">
    <name type="scientific">Fusarium austroafricanum</name>
    <dbReference type="NCBI Taxonomy" id="2364996"/>
    <lineage>
        <taxon>Eukaryota</taxon>
        <taxon>Fungi</taxon>
        <taxon>Dikarya</taxon>
        <taxon>Ascomycota</taxon>
        <taxon>Pezizomycotina</taxon>
        <taxon>Sordariomycetes</taxon>
        <taxon>Hypocreomycetidae</taxon>
        <taxon>Hypocreales</taxon>
        <taxon>Nectriaceae</taxon>
        <taxon>Fusarium</taxon>
        <taxon>Fusarium concolor species complex</taxon>
    </lineage>
</organism>
<proteinExistence type="predicted"/>
<dbReference type="Proteomes" id="UP000605986">
    <property type="component" value="Unassembled WGS sequence"/>
</dbReference>
<evidence type="ECO:0000313" key="1">
    <source>
        <dbReference type="EMBL" id="KAF4448696.1"/>
    </source>
</evidence>
<accession>A0A8H4NXW9</accession>
<evidence type="ECO:0000313" key="2">
    <source>
        <dbReference type="Proteomes" id="UP000605986"/>
    </source>
</evidence>